<accession>A0A645DIJ0</accession>
<feature type="domain" description="PPM-type phosphatase" evidence="1">
    <location>
        <begin position="2"/>
        <end position="63"/>
    </location>
</feature>
<evidence type="ECO:0000313" key="2">
    <source>
        <dbReference type="EMBL" id="MPM89077.1"/>
    </source>
</evidence>
<evidence type="ECO:0000259" key="1">
    <source>
        <dbReference type="Pfam" id="PF07228"/>
    </source>
</evidence>
<dbReference type="InterPro" id="IPR036457">
    <property type="entry name" value="PPM-type-like_dom_sf"/>
</dbReference>
<dbReference type="InterPro" id="IPR001932">
    <property type="entry name" value="PPM-type_phosphatase-like_dom"/>
</dbReference>
<dbReference type="EMBL" id="VSSQ01036572">
    <property type="protein sequence ID" value="MPM89077.1"/>
    <property type="molecule type" value="Genomic_DNA"/>
</dbReference>
<organism evidence="2">
    <name type="scientific">bioreactor metagenome</name>
    <dbReference type="NCBI Taxonomy" id="1076179"/>
    <lineage>
        <taxon>unclassified sequences</taxon>
        <taxon>metagenomes</taxon>
        <taxon>ecological metagenomes</taxon>
    </lineage>
</organism>
<dbReference type="Gene3D" id="3.60.40.10">
    <property type="entry name" value="PPM-type phosphatase domain"/>
    <property type="match status" value="1"/>
</dbReference>
<proteinExistence type="predicted"/>
<sequence length="77" mass="8217">MTFKSGDTLVLMTDGVFDVMGEEIVQTILEAHRLAPDELARFVLSQAKALGAQDDASVAVIRILSDTPLRSDTAAAL</sequence>
<dbReference type="SUPFAM" id="SSF81606">
    <property type="entry name" value="PP2C-like"/>
    <property type="match status" value="1"/>
</dbReference>
<protein>
    <recommendedName>
        <fullName evidence="1">PPM-type phosphatase domain-containing protein</fullName>
    </recommendedName>
</protein>
<reference evidence="2" key="1">
    <citation type="submission" date="2019-08" db="EMBL/GenBank/DDBJ databases">
        <authorList>
            <person name="Kucharzyk K."/>
            <person name="Murdoch R.W."/>
            <person name="Higgins S."/>
            <person name="Loffler F."/>
        </authorList>
    </citation>
    <scope>NUCLEOTIDE SEQUENCE</scope>
</reference>
<name>A0A645DIJ0_9ZZZZ</name>
<dbReference type="AlphaFoldDB" id="A0A645DIJ0"/>
<gene>
    <name evidence="2" type="ORF">SDC9_136185</name>
</gene>
<comment type="caution">
    <text evidence="2">The sequence shown here is derived from an EMBL/GenBank/DDBJ whole genome shotgun (WGS) entry which is preliminary data.</text>
</comment>
<dbReference type="Pfam" id="PF07228">
    <property type="entry name" value="SpoIIE"/>
    <property type="match status" value="1"/>
</dbReference>